<dbReference type="Proteomes" id="UP000549009">
    <property type="component" value="Unassembled WGS sequence"/>
</dbReference>
<comment type="caution">
    <text evidence="2">The sequence shown here is derived from an EMBL/GenBank/DDBJ whole genome shotgun (WGS) entry which is preliminary data.</text>
</comment>
<evidence type="ECO:0000256" key="1">
    <source>
        <dbReference type="SAM" id="MobiDB-lite"/>
    </source>
</evidence>
<protein>
    <submittedName>
        <fullName evidence="2">Uncharacterized protein</fullName>
    </submittedName>
</protein>
<feature type="compositionally biased region" description="Acidic residues" evidence="1">
    <location>
        <begin position="36"/>
        <end position="70"/>
    </location>
</feature>
<dbReference type="EMBL" id="JACHJD010000015">
    <property type="protein sequence ID" value="MBB5107848.1"/>
    <property type="molecule type" value="Genomic_DNA"/>
</dbReference>
<dbReference type="AlphaFoldDB" id="A0A7W8EXZ4"/>
<proteinExistence type="predicted"/>
<organism evidence="2 3">
    <name type="scientific">Streptomyces spectabilis</name>
    <dbReference type="NCBI Taxonomy" id="68270"/>
    <lineage>
        <taxon>Bacteria</taxon>
        <taxon>Bacillati</taxon>
        <taxon>Actinomycetota</taxon>
        <taxon>Actinomycetes</taxon>
        <taxon>Kitasatosporales</taxon>
        <taxon>Streptomycetaceae</taxon>
        <taxon>Streptomyces</taxon>
    </lineage>
</organism>
<sequence>MRERPRRPGGRRGLAKCGEPARYAADELDEVVLDALESEDDDEEEEADFADDVEEDDADEEDVDAGELLDDEPRLSLR</sequence>
<feature type="region of interest" description="Disordered" evidence="1">
    <location>
        <begin position="36"/>
        <end position="78"/>
    </location>
</feature>
<evidence type="ECO:0000313" key="3">
    <source>
        <dbReference type="Proteomes" id="UP000549009"/>
    </source>
</evidence>
<feature type="region of interest" description="Disordered" evidence="1">
    <location>
        <begin position="1"/>
        <end position="21"/>
    </location>
</feature>
<accession>A0A7W8EXZ4</accession>
<keyword evidence="3" id="KW-1185">Reference proteome</keyword>
<gene>
    <name evidence="2" type="ORF">FHS40_006965</name>
</gene>
<name>A0A7W8EXZ4_STRST</name>
<evidence type="ECO:0000313" key="2">
    <source>
        <dbReference type="EMBL" id="MBB5107848.1"/>
    </source>
</evidence>
<reference evidence="2 3" key="1">
    <citation type="submission" date="2020-08" db="EMBL/GenBank/DDBJ databases">
        <title>Genomic Encyclopedia of Type Strains, Phase III (KMG-III): the genomes of soil and plant-associated and newly described type strains.</title>
        <authorList>
            <person name="Whitman W."/>
        </authorList>
    </citation>
    <scope>NUCLEOTIDE SEQUENCE [LARGE SCALE GENOMIC DNA]</scope>
    <source>
        <strain evidence="2 3">CECT 3146</strain>
    </source>
</reference>
<feature type="compositionally biased region" description="Basic residues" evidence="1">
    <location>
        <begin position="1"/>
        <end position="14"/>
    </location>
</feature>